<dbReference type="Gene3D" id="3.30.70.560">
    <property type="entry name" value="7,8-Dihydro-6-hydroxymethylpterin-pyrophosphokinase HPPK"/>
    <property type="match status" value="1"/>
</dbReference>
<evidence type="ECO:0000256" key="5">
    <source>
        <dbReference type="ARBA" id="ARBA00022679"/>
    </source>
</evidence>
<comment type="pathway">
    <text evidence="1">Cofactor biosynthesis; tetrahydrofolate biosynthesis; 2-amino-4-hydroxy-6-hydroxymethyl-7,8-dihydropteridine diphosphate from 7,8-dihydroneopterin triphosphate: step 4/4.</text>
</comment>
<dbReference type="OrthoDB" id="9808041at2"/>
<dbReference type="SUPFAM" id="SSF55083">
    <property type="entry name" value="6-hydroxymethyl-7,8-dihydropterin pyrophosphokinase, HPPK"/>
    <property type="match status" value="1"/>
</dbReference>
<evidence type="ECO:0000313" key="14">
    <source>
        <dbReference type="EMBL" id="AFL84470.1"/>
    </source>
</evidence>
<evidence type="ECO:0000256" key="4">
    <source>
        <dbReference type="ARBA" id="ARBA00016218"/>
    </source>
</evidence>
<evidence type="ECO:0000256" key="11">
    <source>
        <dbReference type="ARBA" id="ARBA00029766"/>
    </source>
</evidence>
<evidence type="ECO:0000256" key="12">
    <source>
        <dbReference type="ARBA" id="ARBA00033413"/>
    </source>
</evidence>
<evidence type="ECO:0000256" key="8">
    <source>
        <dbReference type="ARBA" id="ARBA00022840"/>
    </source>
</evidence>
<protein>
    <recommendedName>
        <fullName evidence="4">2-amino-4-hydroxy-6-hydroxymethyldihydropteridine pyrophosphokinase</fullName>
        <ecNumber evidence="3">2.7.6.3</ecNumber>
    </recommendedName>
    <alternativeName>
        <fullName evidence="11">6-hydroxymethyl-7,8-dihydropterin pyrophosphokinase</fullName>
    </alternativeName>
    <alternativeName>
        <fullName evidence="12">7,8-dihydro-6-hydroxymethylpterin-pyrophosphokinase</fullName>
    </alternativeName>
</protein>
<proteinExistence type="inferred from homology"/>
<dbReference type="UniPathway" id="UPA00077">
    <property type="reaction ID" value="UER00155"/>
</dbReference>
<dbReference type="KEGG" id="bbd:Belba_1883"/>
<dbReference type="GO" id="GO:0046654">
    <property type="term" value="P:tetrahydrofolate biosynthetic process"/>
    <property type="evidence" value="ECO:0007669"/>
    <property type="project" value="UniProtKB-UniPathway"/>
</dbReference>
<name>I3Z5F2_BELBD</name>
<dbReference type="PANTHER" id="PTHR43071:SF1">
    <property type="entry name" value="2-AMINO-4-HYDROXY-6-HYDROXYMETHYLDIHYDROPTERIDINE PYROPHOSPHOKINASE"/>
    <property type="match status" value="1"/>
</dbReference>
<comment type="similarity">
    <text evidence="2">Belongs to the HPPK family.</text>
</comment>
<evidence type="ECO:0000256" key="2">
    <source>
        <dbReference type="ARBA" id="ARBA00005810"/>
    </source>
</evidence>
<evidence type="ECO:0000256" key="9">
    <source>
        <dbReference type="ARBA" id="ARBA00022909"/>
    </source>
</evidence>
<evidence type="ECO:0000256" key="7">
    <source>
        <dbReference type="ARBA" id="ARBA00022777"/>
    </source>
</evidence>
<dbReference type="EC" id="2.7.6.3" evidence="3"/>
<feature type="domain" description="7,8-dihydro-6-hydroxymethylpterin-pyrophosphokinase" evidence="13">
    <location>
        <begin position="6"/>
        <end position="132"/>
    </location>
</feature>
<dbReference type="AlphaFoldDB" id="I3Z5F2"/>
<evidence type="ECO:0000256" key="1">
    <source>
        <dbReference type="ARBA" id="ARBA00005051"/>
    </source>
</evidence>
<dbReference type="EMBL" id="CP003281">
    <property type="protein sequence ID" value="AFL84470.1"/>
    <property type="molecule type" value="Genomic_DNA"/>
</dbReference>
<keyword evidence="9" id="KW-0289">Folate biosynthesis</keyword>
<reference evidence="15" key="1">
    <citation type="submission" date="2012-06" db="EMBL/GenBank/DDBJ databases">
        <title>The complete genome of Belliella baltica DSM 15883.</title>
        <authorList>
            <person name="Lucas S."/>
            <person name="Copeland A."/>
            <person name="Lapidus A."/>
            <person name="Goodwin L."/>
            <person name="Pitluck S."/>
            <person name="Peters L."/>
            <person name="Mikhailova N."/>
            <person name="Davenport K."/>
            <person name="Kyrpides N."/>
            <person name="Mavromatis K."/>
            <person name="Pagani I."/>
            <person name="Ivanova N."/>
            <person name="Ovchinnikova G."/>
            <person name="Zeytun A."/>
            <person name="Detter J.C."/>
            <person name="Han C."/>
            <person name="Land M."/>
            <person name="Hauser L."/>
            <person name="Markowitz V."/>
            <person name="Cheng J.-F."/>
            <person name="Hugenholtz P."/>
            <person name="Woyke T."/>
            <person name="Wu D."/>
            <person name="Tindall B."/>
            <person name="Pomrenke H."/>
            <person name="Brambilla E."/>
            <person name="Klenk H.-P."/>
            <person name="Eisen J.A."/>
        </authorList>
    </citation>
    <scope>NUCLEOTIDE SEQUENCE [LARGE SCALE GENOMIC DNA]</scope>
    <source>
        <strain evidence="15">DSM 15883 / CIP 108006 / LMG 21964 / BA134</strain>
    </source>
</reference>
<dbReference type="PATRIC" id="fig|866536.3.peg.1941"/>
<accession>I3Z5F2</accession>
<dbReference type="HOGENOM" id="CLU_097916_1_2_10"/>
<dbReference type="GO" id="GO:0016301">
    <property type="term" value="F:kinase activity"/>
    <property type="evidence" value="ECO:0007669"/>
    <property type="project" value="UniProtKB-KW"/>
</dbReference>
<dbReference type="STRING" id="866536.Belba_1883"/>
<evidence type="ECO:0000313" key="15">
    <source>
        <dbReference type="Proteomes" id="UP000006050"/>
    </source>
</evidence>
<evidence type="ECO:0000256" key="3">
    <source>
        <dbReference type="ARBA" id="ARBA00013253"/>
    </source>
</evidence>
<evidence type="ECO:0000259" key="13">
    <source>
        <dbReference type="Pfam" id="PF01288"/>
    </source>
</evidence>
<dbReference type="CDD" id="cd00483">
    <property type="entry name" value="HPPK"/>
    <property type="match status" value="1"/>
</dbReference>
<comment type="function">
    <text evidence="10">Catalyzes the transfer of pyrophosphate from adenosine triphosphate (ATP) to 6-hydroxymethyl-7,8-dihydropterin, an enzymatic step in folate biosynthesis pathway.</text>
</comment>
<dbReference type="Proteomes" id="UP000006050">
    <property type="component" value="Chromosome"/>
</dbReference>
<dbReference type="PANTHER" id="PTHR43071">
    <property type="entry name" value="2-AMINO-4-HYDROXY-6-HYDROXYMETHYLDIHYDROPTERIDINE PYROPHOSPHOKINASE"/>
    <property type="match status" value="1"/>
</dbReference>
<dbReference type="InterPro" id="IPR000550">
    <property type="entry name" value="Hppk"/>
</dbReference>
<sequence>MRQIILIIGGNIGDRLSLITQAKQLLEEKIGKVSLISSLYETEAWGGNSKGNYLNQILVLESPLAADEVLDKALQIEKVLGRQRDIKWGNRTMDIDILYYGDEIIDSPNLKIPHPYLHLRRFVLEPLAEVVPNLVHPILNLTSTELLQNCQDDSIVKVIGEKP</sequence>
<dbReference type="eggNOG" id="COG0801">
    <property type="taxonomic scope" value="Bacteria"/>
</dbReference>
<dbReference type="GO" id="GO:0046656">
    <property type="term" value="P:folic acid biosynthetic process"/>
    <property type="evidence" value="ECO:0007669"/>
    <property type="project" value="UniProtKB-KW"/>
</dbReference>
<evidence type="ECO:0000256" key="10">
    <source>
        <dbReference type="ARBA" id="ARBA00029409"/>
    </source>
</evidence>
<keyword evidence="6" id="KW-0547">Nucleotide-binding</keyword>
<dbReference type="Pfam" id="PF01288">
    <property type="entry name" value="HPPK"/>
    <property type="match status" value="1"/>
</dbReference>
<keyword evidence="8" id="KW-0067">ATP-binding</keyword>
<evidence type="ECO:0000256" key="6">
    <source>
        <dbReference type="ARBA" id="ARBA00022741"/>
    </source>
</evidence>
<keyword evidence="7 14" id="KW-0418">Kinase</keyword>
<dbReference type="RefSeq" id="WP_014772449.1">
    <property type="nucleotide sequence ID" value="NC_018010.1"/>
</dbReference>
<gene>
    <name evidence="14" type="ordered locus">Belba_1883</name>
</gene>
<dbReference type="NCBIfam" id="TIGR01498">
    <property type="entry name" value="folK"/>
    <property type="match status" value="1"/>
</dbReference>
<keyword evidence="15" id="KW-1185">Reference proteome</keyword>
<dbReference type="InterPro" id="IPR035907">
    <property type="entry name" value="Hppk_sf"/>
</dbReference>
<dbReference type="GO" id="GO:0005524">
    <property type="term" value="F:ATP binding"/>
    <property type="evidence" value="ECO:0007669"/>
    <property type="project" value="UniProtKB-KW"/>
</dbReference>
<keyword evidence="5" id="KW-0808">Transferase</keyword>
<dbReference type="GO" id="GO:0003848">
    <property type="term" value="F:2-amino-4-hydroxy-6-hydroxymethyldihydropteridine diphosphokinase activity"/>
    <property type="evidence" value="ECO:0007669"/>
    <property type="project" value="UniProtKB-EC"/>
</dbReference>
<organism evidence="14 15">
    <name type="scientific">Belliella baltica (strain DSM 15883 / CIP 108006 / LMG 21964 / BA134)</name>
    <dbReference type="NCBI Taxonomy" id="866536"/>
    <lineage>
        <taxon>Bacteria</taxon>
        <taxon>Pseudomonadati</taxon>
        <taxon>Bacteroidota</taxon>
        <taxon>Cytophagia</taxon>
        <taxon>Cytophagales</taxon>
        <taxon>Cyclobacteriaceae</taxon>
        <taxon>Belliella</taxon>
    </lineage>
</organism>